<evidence type="ECO:0000313" key="2">
    <source>
        <dbReference type="EMBL" id="PHX54888.1"/>
    </source>
</evidence>
<dbReference type="RefSeq" id="WP_096831796.1">
    <property type="nucleotide sequence ID" value="NZ_NXIB02000074.1"/>
</dbReference>
<dbReference type="SUPFAM" id="SSF52540">
    <property type="entry name" value="P-loop containing nucleoside triphosphate hydrolases"/>
    <property type="match status" value="1"/>
</dbReference>
<proteinExistence type="predicted"/>
<dbReference type="InterPro" id="IPR027417">
    <property type="entry name" value="P-loop_NTPase"/>
</dbReference>
<dbReference type="EMBL" id="NXIB02000074">
    <property type="protein sequence ID" value="PHX54888.1"/>
    <property type="molecule type" value="Genomic_DNA"/>
</dbReference>
<protein>
    <submittedName>
        <fullName evidence="2">ParA family protein</fullName>
    </submittedName>
</protein>
<name>A0A2G4EZH1_9CYAN</name>
<dbReference type="InterPro" id="IPR050678">
    <property type="entry name" value="DNA_Partitioning_ATPase"/>
</dbReference>
<evidence type="ECO:0000259" key="1">
    <source>
        <dbReference type="Pfam" id="PF13614"/>
    </source>
</evidence>
<sequence length="299" mass="34105">MTPKSIAVINFKGGVGKTTVTWSLGNIISQSTDLEVLMLDLDPQMSLTEAIGLNESTGHLDDKFGNWYEKSLRERRTIYDALELYKKNGQNFKFPVGFDTIYEIDEQLHFVPSVEELYWLDLDGFEGKNVKDFIRRFIGKITNSANSINSANSPNLPKYDLMLFDCSPSFSLLTYSVLSCCDLVLIPVNPDYFGSRGLSLVLNSLQKRIEPYPFPKIAVFMNKAKIYGGILTNEVQFYIREVKRLCADISNDNNIEVKFLESTIRESVGLKRAINEGELPRELVREFELLWAECAEYLK</sequence>
<organism evidence="2 3">
    <name type="scientific">Tychonema bourrellyi FEM_GT703</name>
    <dbReference type="NCBI Taxonomy" id="2040638"/>
    <lineage>
        <taxon>Bacteria</taxon>
        <taxon>Bacillati</taxon>
        <taxon>Cyanobacteriota</taxon>
        <taxon>Cyanophyceae</taxon>
        <taxon>Oscillatoriophycideae</taxon>
        <taxon>Oscillatoriales</taxon>
        <taxon>Microcoleaceae</taxon>
        <taxon>Tychonema</taxon>
    </lineage>
</organism>
<evidence type="ECO:0000313" key="3">
    <source>
        <dbReference type="Proteomes" id="UP000226442"/>
    </source>
</evidence>
<feature type="domain" description="AAA" evidence="1">
    <location>
        <begin position="4"/>
        <end position="207"/>
    </location>
</feature>
<dbReference type="AlphaFoldDB" id="A0A2G4EZH1"/>
<dbReference type="Gene3D" id="3.40.50.300">
    <property type="entry name" value="P-loop containing nucleotide triphosphate hydrolases"/>
    <property type="match status" value="1"/>
</dbReference>
<comment type="caution">
    <text evidence="2">The sequence shown here is derived from an EMBL/GenBank/DDBJ whole genome shotgun (WGS) entry which is preliminary data.</text>
</comment>
<dbReference type="Pfam" id="PF13614">
    <property type="entry name" value="AAA_31"/>
    <property type="match status" value="1"/>
</dbReference>
<dbReference type="Proteomes" id="UP000226442">
    <property type="component" value="Unassembled WGS sequence"/>
</dbReference>
<gene>
    <name evidence="2" type="ORF">CP500_013715</name>
</gene>
<keyword evidence="3" id="KW-1185">Reference proteome</keyword>
<accession>A0A2G4EZH1</accession>
<dbReference type="PANTHER" id="PTHR13696">
    <property type="entry name" value="P-LOOP CONTAINING NUCLEOSIDE TRIPHOSPHATE HYDROLASE"/>
    <property type="match status" value="1"/>
</dbReference>
<dbReference type="CDD" id="cd02042">
    <property type="entry name" value="ParAB_family"/>
    <property type="match status" value="1"/>
</dbReference>
<reference evidence="2" key="1">
    <citation type="submission" date="2017-10" db="EMBL/GenBank/DDBJ databases">
        <title>Draft genome sequence of the planktic cyanobacteria Tychonema bourrellyi isolated from alpine lentic freshwater.</title>
        <authorList>
            <person name="Tett A."/>
            <person name="Armanini F."/>
            <person name="Asnicar F."/>
            <person name="Boscaini A."/>
            <person name="Pasolli E."/>
            <person name="Zolfo M."/>
            <person name="Donati C."/>
            <person name="Salmaso N."/>
            <person name="Segata N."/>
        </authorList>
    </citation>
    <scope>NUCLEOTIDE SEQUENCE</scope>
    <source>
        <strain evidence="2">FEM_GT703</strain>
    </source>
</reference>
<dbReference type="PANTHER" id="PTHR13696:SF99">
    <property type="entry name" value="COBYRINIC ACID AC-DIAMIDE SYNTHASE"/>
    <property type="match status" value="1"/>
</dbReference>
<dbReference type="InterPro" id="IPR025669">
    <property type="entry name" value="AAA_dom"/>
</dbReference>
<dbReference type="OrthoDB" id="479754at2"/>